<dbReference type="Proteomes" id="UP000030645">
    <property type="component" value="Unassembled WGS sequence"/>
</dbReference>
<keyword evidence="7" id="KW-1133">Transmembrane helix</keyword>
<keyword evidence="10" id="KW-1185">Reference proteome</keyword>
<dbReference type="GO" id="GO:0005634">
    <property type="term" value="C:nucleus"/>
    <property type="evidence" value="ECO:0007669"/>
    <property type="project" value="UniProtKB-SubCell"/>
</dbReference>
<comment type="subcellular location">
    <subcellularLocation>
        <location evidence="1">Nucleus</location>
    </subcellularLocation>
</comment>
<dbReference type="InterPro" id="IPR050655">
    <property type="entry name" value="Plant_B3_domain"/>
</dbReference>
<keyword evidence="2" id="KW-0805">Transcription regulation</keyword>
<keyword evidence="4" id="KW-0804">Transcription</keyword>
<evidence type="ECO:0000313" key="10">
    <source>
        <dbReference type="Proteomes" id="UP000030645"/>
    </source>
</evidence>
<evidence type="ECO:0000256" key="5">
    <source>
        <dbReference type="ARBA" id="ARBA00023242"/>
    </source>
</evidence>
<dbReference type="GO" id="GO:0003677">
    <property type="term" value="F:DNA binding"/>
    <property type="evidence" value="ECO:0007669"/>
    <property type="project" value="UniProtKB-KW"/>
</dbReference>
<dbReference type="PANTHER" id="PTHR31920:SF108">
    <property type="entry name" value="B3 DOMAIN-CONTAINING TRANSCRIPTION FACTOR VRN1-LIKE"/>
    <property type="match status" value="1"/>
</dbReference>
<feature type="domain" description="TF-B3" evidence="8">
    <location>
        <begin position="1"/>
        <end position="49"/>
    </location>
</feature>
<feature type="domain" description="TF-B3" evidence="8">
    <location>
        <begin position="515"/>
        <end position="594"/>
    </location>
</feature>
<proteinExistence type="predicted"/>
<evidence type="ECO:0000313" key="9">
    <source>
        <dbReference type="EMBL" id="EXB37249.1"/>
    </source>
</evidence>
<keyword evidence="5" id="KW-0539">Nucleus</keyword>
<evidence type="ECO:0000256" key="6">
    <source>
        <dbReference type="SAM" id="MobiDB-lite"/>
    </source>
</evidence>
<dbReference type="PROSITE" id="PS50863">
    <property type="entry name" value="B3"/>
    <property type="match status" value="3"/>
</dbReference>
<gene>
    <name evidence="9" type="ORF">L484_020308</name>
</gene>
<evidence type="ECO:0000256" key="4">
    <source>
        <dbReference type="ARBA" id="ARBA00023163"/>
    </source>
</evidence>
<dbReference type="CDD" id="cd10017">
    <property type="entry name" value="B3_DNA"/>
    <property type="match status" value="3"/>
</dbReference>
<evidence type="ECO:0000256" key="3">
    <source>
        <dbReference type="ARBA" id="ARBA00023125"/>
    </source>
</evidence>
<keyword evidence="7" id="KW-0472">Membrane</keyword>
<feature type="domain" description="TF-B3" evidence="8">
    <location>
        <begin position="205"/>
        <end position="307"/>
    </location>
</feature>
<feature type="region of interest" description="Disordered" evidence="6">
    <location>
        <begin position="86"/>
        <end position="110"/>
    </location>
</feature>
<dbReference type="AlphaFoldDB" id="W9QPF1"/>
<accession>W9QPF1</accession>
<dbReference type="InterPro" id="IPR003340">
    <property type="entry name" value="B3_DNA-bd"/>
</dbReference>
<dbReference type="PANTHER" id="PTHR31920">
    <property type="entry name" value="B3 DOMAIN-CONTAINING"/>
    <property type="match status" value="1"/>
</dbReference>
<dbReference type="EMBL" id="KE343608">
    <property type="protein sequence ID" value="EXB37249.1"/>
    <property type="molecule type" value="Genomic_DNA"/>
</dbReference>
<reference evidence="10" key="1">
    <citation type="submission" date="2013-01" db="EMBL/GenBank/DDBJ databases">
        <title>Draft Genome Sequence of a Mulberry Tree, Morus notabilis C.K. Schneid.</title>
        <authorList>
            <person name="He N."/>
            <person name="Zhao S."/>
        </authorList>
    </citation>
    <scope>NUCLEOTIDE SEQUENCE</scope>
</reference>
<dbReference type="Pfam" id="PF02362">
    <property type="entry name" value="B3"/>
    <property type="match status" value="2"/>
</dbReference>
<keyword evidence="7" id="KW-0812">Transmembrane</keyword>
<dbReference type="Gene3D" id="2.40.330.10">
    <property type="entry name" value="DNA-binding pseudobarrel domain"/>
    <property type="match status" value="4"/>
</dbReference>
<protein>
    <submittedName>
        <fullName evidence="9">B3 domain-containing transcription factor VRN1</fullName>
    </submittedName>
</protein>
<keyword evidence="3" id="KW-0238">DNA-binding</keyword>
<name>W9QPF1_9ROSA</name>
<organism evidence="9 10">
    <name type="scientific">Morus notabilis</name>
    <dbReference type="NCBI Taxonomy" id="981085"/>
    <lineage>
        <taxon>Eukaryota</taxon>
        <taxon>Viridiplantae</taxon>
        <taxon>Streptophyta</taxon>
        <taxon>Embryophyta</taxon>
        <taxon>Tracheophyta</taxon>
        <taxon>Spermatophyta</taxon>
        <taxon>Magnoliopsida</taxon>
        <taxon>eudicotyledons</taxon>
        <taxon>Gunneridae</taxon>
        <taxon>Pentapetalae</taxon>
        <taxon>rosids</taxon>
        <taxon>fabids</taxon>
        <taxon>Rosales</taxon>
        <taxon>Moraceae</taxon>
        <taxon>Moreae</taxon>
        <taxon>Morus</taxon>
    </lineage>
</organism>
<sequence>MELRKSNGRFCLQKGWPEFVKYYSIGFGHFLVFRYEGNSRFHACIFDTTTVEIEYPLIRAHSDGPKIEEIKDDGSVEVLEDLSPYPRKRKSSPLPCSQPHKKFRTSPIGETEIKGTRSNERILKNSMRNGDLHHSKSMRGMRKFFLLSFKKLIFWYLNKLLFPCRVVFLYCLFSFILFPVSAEDGKGDKSIMPRWRLSEVKSFTYKVVIKPSHVGKYFDMCLPRKFADGFLKNKCLDAVLKLSDGGTWPIRFRSRRCDDERRRGARFEKPSWEKFARDNNLKVADTCVFELINGNEMSFKVSILKADLDSHPSHDQTNSLKPKRNVKVKTECDCTSKHQEETKVEPGKFWQGQVTCVPKFSGDSRATEAASRFSSKNPFFKKLITSSYLHTQSMPSSGPHCGRGDLGRGDLERPEWAIQSGPPWTSASEAWWNVKILIESHIAKFVRRQIEMGRKPRPLKRYPSIFKVLIDDFSNKLMIPVAFVKHFDGKIPRRCLLWSPAERFWNVNVENFGRIPAIRLTRVRKEKYAQGIPTSFFKMYMNKLERGSTVMLQHKGRSWPVKFCVDERPTARLSTGWSKFVNANAIKLRDVCVF</sequence>
<dbReference type="SUPFAM" id="SSF101936">
    <property type="entry name" value="DNA-binding pseudobarrel domain"/>
    <property type="match status" value="4"/>
</dbReference>
<evidence type="ECO:0000256" key="2">
    <source>
        <dbReference type="ARBA" id="ARBA00023015"/>
    </source>
</evidence>
<evidence type="ECO:0000259" key="8">
    <source>
        <dbReference type="PROSITE" id="PS50863"/>
    </source>
</evidence>
<feature type="transmembrane region" description="Helical" evidence="7">
    <location>
        <begin position="160"/>
        <end position="180"/>
    </location>
</feature>
<dbReference type="SMART" id="SM01019">
    <property type="entry name" value="B3"/>
    <property type="match status" value="2"/>
</dbReference>
<dbReference type="InterPro" id="IPR015300">
    <property type="entry name" value="DNA-bd_pseudobarrel_sf"/>
</dbReference>
<evidence type="ECO:0000256" key="1">
    <source>
        <dbReference type="ARBA" id="ARBA00004123"/>
    </source>
</evidence>
<evidence type="ECO:0000256" key="7">
    <source>
        <dbReference type="SAM" id="Phobius"/>
    </source>
</evidence>